<evidence type="ECO:0000313" key="3">
    <source>
        <dbReference type="Proteomes" id="UP000010798"/>
    </source>
</evidence>
<dbReference type="Proteomes" id="UP000010798">
    <property type="component" value="Chromosome"/>
</dbReference>
<dbReference type="KEGG" id="saci:Sinac_1049"/>
<protein>
    <submittedName>
        <fullName evidence="2">Uncharacterized protein</fullName>
    </submittedName>
</protein>
<dbReference type="AlphaFoldDB" id="L0D9F0"/>
<dbReference type="STRING" id="886293.Sinac_1049"/>
<keyword evidence="1" id="KW-1133">Transmembrane helix</keyword>
<dbReference type="EMBL" id="CP003364">
    <property type="protein sequence ID" value="AGA25448.1"/>
    <property type="molecule type" value="Genomic_DNA"/>
</dbReference>
<name>L0D9F0_SINAD</name>
<proteinExistence type="predicted"/>
<dbReference type="RefSeq" id="WP_015244625.1">
    <property type="nucleotide sequence ID" value="NC_019892.1"/>
</dbReference>
<keyword evidence="3" id="KW-1185">Reference proteome</keyword>
<dbReference type="HOGENOM" id="CLU_2195167_0_0_0"/>
<evidence type="ECO:0000313" key="2">
    <source>
        <dbReference type="EMBL" id="AGA25448.1"/>
    </source>
</evidence>
<dbReference type="OrthoDB" id="284830at2"/>
<keyword evidence="1" id="KW-0812">Transmembrane</keyword>
<keyword evidence="1" id="KW-0472">Membrane</keyword>
<feature type="transmembrane region" description="Helical" evidence="1">
    <location>
        <begin position="88"/>
        <end position="105"/>
    </location>
</feature>
<organism evidence="2 3">
    <name type="scientific">Singulisphaera acidiphila (strain ATCC BAA-1392 / DSM 18658 / VKM B-2454 / MOB10)</name>
    <dbReference type="NCBI Taxonomy" id="886293"/>
    <lineage>
        <taxon>Bacteria</taxon>
        <taxon>Pseudomonadati</taxon>
        <taxon>Planctomycetota</taxon>
        <taxon>Planctomycetia</taxon>
        <taxon>Isosphaerales</taxon>
        <taxon>Isosphaeraceae</taxon>
        <taxon>Singulisphaera</taxon>
    </lineage>
</organism>
<reference evidence="2 3" key="1">
    <citation type="submission" date="2012-02" db="EMBL/GenBank/DDBJ databases">
        <title>Complete sequence of chromosome of Singulisphaera acidiphila DSM 18658.</title>
        <authorList>
            <consortium name="US DOE Joint Genome Institute (JGI-PGF)"/>
            <person name="Lucas S."/>
            <person name="Copeland A."/>
            <person name="Lapidus A."/>
            <person name="Glavina del Rio T."/>
            <person name="Dalin E."/>
            <person name="Tice H."/>
            <person name="Bruce D."/>
            <person name="Goodwin L."/>
            <person name="Pitluck S."/>
            <person name="Peters L."/>
            <person name="Ovchinnikova G."/>
            <person name="Chertkov O."/>
            <person name="Kyrpides N."/>
            <person name="Mavromatis K."/>
            <person name="Ivanova N."/>
            <person name="Brettin T."/>
            <person name="Detter J.C."/>
            <person name="Han C."/>
            <person name="Larimer F."/>
            <person name="Land M."/>
            <person name="Hauser L."/>
            <person name="Markowitz V."/>
            <person name="Cheng J.-F."/>
            <person name="Hugenholtz P."/>
            <person name="Woyke T."/>
            <person name="Wu D."/>
            <person name="Tindall B."/>
            <person name="Pomrenke H."/>
            <person name="Brambilla E."/>
            <person name="Klenk H.-P."/>
            <person name="Eisen J.A."/>
        </authorList>
    </citation>
    <scope>NUCLEOTIDE SEQUENCE [LARGE SCALE GENOMIC DNA]</scope>
    <source>
        <strain evidence="3">ATCC BAA-1392 / DSM 18658 / VKM B-2454 / MOB10</strain>
    </source>
</reference>
<evidence type="ECO:0000256" key="1">
    <source>
        <dbReference type="SAM" id="Phobius"/>
    </source>
</evidence>
<sequence>MIEVVCICKWRFKVQNEHAGLAIKCPKCRRLVDVPIVPPALIAEPDLPSASTRVEPPAQPPLVATADLQALLVSIERLVEINDSIKTRLGWIIGIMVLILIRVLTRSI</sequence>
<gene>
    <name evidence="2" type="ordered locus">Sinac_1049</name>
</gene>
<accession>L0D9F0</accession>